<dbReference type="PANTHER" id="PTHR40252">
    <property type="entry name" value="BLR0328 PROTEIN"/>
    <property type="match status" value="1"/>
</dbReference>
<evidence type="ECO:0000313" key="4">
    <source>
        <dbReference type="Proteomes" id="UP000295375"/>
    </source>
</evidence>
<dbReference type="Pfam" id="PF10442">
    <property type="entry name" value="FIST_C"/>
    <property type="match status" value="1"/>
</dbReference>
<evidence type="ECO:0000259" key="1">
    <source>
        <dbReference type="SMART" id="SM00897"/>
    </source>
</evidence>
<dbReference type="AlphaFoldDB" id="A0A4R6UTP0"/>
<evidence type="ECO:0000259" key="2">
    <source>
        <dbReference type="SMART" id="SM01204"/>
    </source>
</evidence>
<dbReference type="Proteomes" id="UP000295375">
    <property type="component" value="Unassembled WGS sequence"/>
</dbReference>
<dbReference type="SMART" id="SM01204">
    <property type="entry name" value="FIST_C"/>
    <property type="match status" value="1"/>
</dbReference>
<gene>
    <name evidence="3" type="ORF">EV696_10557</name>
</gene>
<feature type="domain" description="FIST C-domain" evidence="2">
    <location>
        <begin position="220"/>
        <end position="357"/>
    </location>
</feature>
<feature type="domain" description="FIST" evidence="1">
    <location>
        <begin position="28"/>
        <end position="219"/>
    </location>
</feature>
<dbReference type="RefSeq" id="WP_133589388.1">
    <property type="nucleotide sequence ID" value="NZ_CP037953.1"/>
</dbReference>
<reference evidence="3 4" key="1">
    <citation type="submission" date="2019-03" db="EMBL/GenBank/DDBJ databases">
        <title>Genomic Encyclopedia of Type Strains, Phase IV (KMG-IV): sequencing the most valuable type-strain genomes for metagenomic binning, comparative biology and taxonomic classification.</title>
        <authorList>
            <person name="Goeker M."/>
        </authorList>
    </citation>
    <scope>NUCLEOTIDE SEQUENCE [LARGE SCALE GENOMIC DNA]</scope>
    <source>
        <strain evidence="3 4">DSM 103792</strain>
    </source>
</reference>
<organism evidence="3 4">
    <name type="scientific">Permianibacter aggregans</name>
    <dbReference type="NCBI Taxonomy" id="1510150"/>
    <lineage>
        <taxon>Bacteria</taxon>
        <taxon>Pseudomonadati</taxon>
        <taxon>Pseudomonadota</taxon>
        <taxon>Gammaproteobacteria</taxon>
        <taxon>Pseudomonadales</taxon>
        <taxon>Pseudomonadaceae</taxon>
        <taxon>Permianibacter</taxon>
    </lineage>
</organism>
<dbReference type="SMART" id="SM00897">
    <property type="entry name" value="FIST"/>
    <property type="match status" value="1"/>
</dbReference>
<dbReference type="InterPro" id="IPR019494">
    <property type="entry name" value="FIST_C"/>
</dbReference>
<dbReference type="PANTHER" id="PTHR40252:SF2">
    <property type="entry name" value="BLR0328 PROTEIN"/>
    <property type="match status" value="1"/>
</dbReference>
<evidence type="ECO:0008006" key="5">
    <source>
        <dbReference type="Google" id="ProtNLM"/>
    </source>
</evidence>
<keyword evidence="4" id="KW-1185">Reference proteome</keyword>
<evidence type="ECO:0000313" key="3">
    <source>
        <dbReference type="EMBL" id="TDQ49083.1"/>
    </source>
</evidence>
<sequence length="380" mass="40809">MRALSVTTREPDAYRAGAELGAGLRDFQPEQVLLFSTIQYNGSPELLHGFFDSLGDEVPLLGGTGDGFYASTGAADWGAVAIGLHSEGKLRWQVSKATGLAAEPEGCTRSALQQAAAGLLPTLFLLFCDFRSDATRIERVIEREIKVPVVGGLAGDDNRIERCFQFCGREVLTDSAVALAIDGPLKYEIRIGNSIPAIGDTGQVDVASDTEIQRINGLSASDFIEQQTGKPILHSDRGVTTFTVIDADNPSVRRLRSIVQDRCERDGALRLYGGIEAGKRIQVCLARPSELVAEVQSLADELVDSGFTPAAAVIVSCAGRKWLLGADVEQEVQLLKARIDPNLPLAGFPSFGEIGPLKLDTGYSANLFHNMTYVLLMLGK</sequence>
<protein>
    <recommendedName>
        <fullName evidence="5">Small ligand-binding sensory domain FIST</fullName>
    </recommendedName>
</protein>
<dbReference type="OrthoDB" id="9770435at2"/>
<accession>A0A4R6UTP0</accession>
<proteinExistence type="predicted"/>
<comment type="caution">
    <text evidence="3">The sequence shown here is derived from an EMBL/GenBank/DDBJ whole genome shotgun (WGS) entry which is preliminary data.</text>
</comment>
<dbReference type="InterPro" id="IPR013702">
    <property type="entry name" value="FIST_domain_N"/>
</dbReference>
<name>A0A4R6UTP0_9GAMM</name>
<dbReference type="Pfam" id="PF08495">
    <property type="entry name" value="FIST"/>
    <property type="match status" value="1"/>
</dbReference>
<dbReference type="EMBL" id="SNYM01000005">
    <property type="protein sequence ID" value="TDQ49083.1"/>
    <property type="molecule type" value="Genomic_DNA"/>
</dbReference>